<gene>
    <name evidence="1" type="ORF">B296_00014549</name>
</gene>
<dbReference type="PANTHER" id="PTHR13011:SF0">
    <property type="entry name" value="GENERAL TRANSCRIPTION FACTOR IIF SUBUNIT 1"/>
    <property type="match status" value="1"/>
</dbReference>
<name>A0A427AVS2_ENSVE</name>
<evidence type="ECO:0008006" key="3">
    <source>
        <dbReference type="Google" id="ProtNLM"/>
    </source>
</evidence>
<evidence type="ECO:0000313" key="1">
    <source>
        <dbReference type="EMBL" id="RRT80321.1"/>
    </source>
</evidence>
<dbReference type="GO" id="GO:0016251">
    <property type="term" value="F:RNA polymerase II general transcription initiation factor activity"/>
    <property type="evidence" value="ECO:0007669"/>
    <property type="project" value="TreeGrafter"/>
</dbReference>
<dbReference type="Proteomes" id="UP000287651">
    <property type="component" value="Unassembled WGS sequence"/>
</dbReference>
<proteinExistence type="predicted"/>
<organism evidence="1 2">
    <name type="scientific">Ensete ventricosum</name>
    <name type="common">Abyssinian banana</name>
    <name type="synonym">Musa ensete</name>
    <dbReference type="NCBI Taxonomy" id="4639"/>
    <lineage>
        <taxon>Eukaryota</taxon>
        <taxon>Viridiplantae</taxon>
        <taxon>Streptophyta</taxon>
        <taxon>Embryophyta</taxon>
        <taxon>Tracheophyta</taxon>
        <taxon>Spermatophyta</taxon>
        <taxon>Magnoliopsida</taxon>
        <taxon>Liliopsida</taxon>
        <taxon>Zingiberales</taxon>
        <taxon>Musaceae</taxon>
        <taxon>Ensete</taxon>
    </lineage>
</organism>
<dbReference type="GO" id="GO:0032968">
    <property type="term" value="P:positive regulation of transcription elongation by RNA polymerase II"/>
    <property type="evidence" value="ECO:0007669"/>
    <property type="project" value="InterPro"/>
</dbReference>
<accession>A0A427AVS2</accession>
<comment type="caution">
    <text evidence="1">The sequence shown here is derived from an EMBL/GenBank/DDBJ whole genome shotgun (WGS) entry which is preliminary data.</text>
</comment>
<sequence length="66" mass="7154">MSFDLVLKPCCDGCGSTSDLYGSNCKHTTLCLSCGKTMAANRGRCHLCGAFITKLIRVRVFFASED</sequence>
<protein>
    <recommendedName>
        <fullName evidence="3">Transcription initiation factor IIF subunit alpha</fullName>
    </recommendedName>
</protein>
<evidence type="ECO:0000313" key="2">
    <source>
        <dbReference type="Proteomes" id="UP000287651"/>
    </source>
</evidence>
<dbReference type="GO" id="GO:0003677">
    <property type="term" value="F:DNA binding"/>
    <property type="evidence" value="ECO:0007669"/>
    <property type="project" value="InterPro"/>
</dbReference>
<reference evidence="1 2" key="1">
    <citation type="journal article" date="2014" name="Agronomy (Basel)">
        <title>A Draft Genome Sequence for Ensete ventricosum, the Drought-Tolerant Tree Against Hunger.</title>
        <authorList>
            <person name="Harrison J."/>
            <person name="Moore K.A."/>
            <person name="Paszkiewicz K."/>
            <person name="Jones T."/>
            <person name="Grant M."/>
            <person name="Ambacheew D."/>
            <person name="Muzemil S."/>
            <person name="Studholme D.J."/>
        </authorList>
    </citation>
    <scope>NUCLEOTIDE SEQUENCE [LARGE SCALE GENOMIC DNA]</scope>
</reference>
<dbReference type="EMBL" id="AMZH03001174">
    <property type="protein sequence ID" value="RRT80321.1"/>
    <property type="molecule type" value="Genomic_DNA"/>
</dbReference>
<dbReference type="PANTHER" id="PTHR13011">
    <property type="entry name" value="TFIIF-ALPHA"/>
    <property type="match status" value="1"/>
</dbReference>
<dbReference type="GO" id="GO:0001096">
    <property type="term" value="F:TFIIF-class transcription factor complex binding"/>
    <property type="evidence" value="ECO:0007669"/>
    <property type="project" value="TreeGrafter"/>
</dbReference>
<dbReference type="GO" id="GO:0005674">
    <property type="term" value="C:transcription factor TFIIF complex"/>
    <property type="evidence" value="ECO:0007669"/>
    <property type="project" value="TreeGrafter"/>
</dbReference>
<dbReference type="InterPro" id="IPR008851">
    <property type="entry name" value="TFIIF-alpha"/>
</dbReference>
<dbReference type="AlphaFoldDB" id="A0A427AVS2"/>
<dbReference type="GO" id="GO:0006367">
    <property type="term" value="P:transcription initiation at RNA polymerase II promoter"/>
    <property type="evidence" value="ECO:0007669"/>
    <property type="project" value="InterPro"/>
</dbReference>